<proteinExistence type="predicted"/>
<evidence type="ECO:0000313" key="2">
    <source>
        <dbReference type="Proteomes" id="UP000282971"/>
    </source>
</evidence>
<protein>
    <recommendedName>
        <fullName evidence="3">Glycosyl transferase</fullName>
    </recommendedName>
</protein>
<keyword evidence="2" id="KW-1185">Reference proteome</keyword>
<organism evidence="1 2">
    <name type="scientific">Sphingomonas crocodyli</name>
    <dbReference type="NCBI Taxonomy" id="1979270"/>
    <lineage>
        <taxon>Bacteria</taxon>
        <taxon>Pseudomonadati</taxon>
        <taxon>Pseudomonadota</taxon>
        <taxon>Alphaproteobacteria</taxon>
        <taxon>Sphingomonadales</taxon>
        <taxon>Sphingomonadaceae</taxon>
        <taxon>Sphingomonas</taxon>
    </lineage>
</organism>
<name>A0A437LV31_9SPHN</name>
<accession>A0A437LV31</accession>
<evidence type="ECO:0000313" key="1">
    <source>
        <dbReference type="EMBL" id="RVT89218.1"/>
    </source>
</evidence>
<comment type="caution">
    <text evidence="1">The sequence shown here is derived from an EMBL/GenBank/DDBJ whole genome shotgun (WGS) entry which is preliminary data.</text>
</comment>
<dbReference type="Proteomes" id="UP000282971">
    <property type="component" value="Unassembled WGS sequence"/>
</dbReference>
<dbReference type="EMBL" id="SACN01000006">
    <property type="protein sequence ID" value="RVT89218.1"/>
    <property type="molecule type" value="Genomic_DNA"/>
</dbReference>
<gene>
    <name evidence="1" type="ORF">EOD43_23190</name>
</gene>
<dbReference type="RefSeq" id="WP_164857422.1">
    <property type="nucleotide sequence ID" value="NZ_SACN01000006.1"/>
</dbReference>
<dbReference type="InterPro" id="IPR043148">
    <property type="entry name" value="TagF_C"/>
</dbReference>
<evidence type="ECO:0008006" key="3">
    <source>
        <dbReference type="Google" id="ProtNLM"/>
    </source>
</evidence>
<dbReference type="AlphaFoldDB" id="A0A437LV31"/>
<dbReference type="Gene3D" id="3.40.50.12580">
    <property type="match status" value="1"/>
</dbReference>
<sequence length="570" mass="62963">MASNSIRPVQICFFFNAQRHQLLHGMATAVRLARMPGHDVYVVSPAQGHIDYAQELAGKLGGAPITFVHARSGLLAAGMKRSGKVIPPKLMSLAVLARWLNRFDAIALPERTSTLLLKMGVTHPRFIHLDHGAGDRAAGFDKRIRLFDFVLMAGAKHRERLMAERLIAPQRHAVVGYPKFEAADAIRDPNWRPFANDLPTVLYNPHFSTLGSWRPCVEQVLEAFAAQDRYNLILAPHVRLLDGKEAQTRWAPLLDRFEGHPRIHIDRGSDRAIDMTHTTIADLYLGDVSSQVYEYLRTPRPCLFLNPHHVDWAGDENYGHWHYGEVLDGAGDIIAAVDRAFAEHGRYRPVQERGMAHTFLPGGGAETAAAAIAGYMAKAAPLPKLVRGRRDRRPQVHKPGVSIGSIARRAALLLPIVGASALFYNAVGSGPTEAATSPFLDRVVASHRTTLLRQDMRSQSPSTAYDPEDIRRATGIPMPNLPDTWEVGDTQLYPSTLGDIVQVMVRTPRGQRLSLVAMRVETNAEAQPLLEQRDAEHIAYWEDGDFAYALVGELPSPELLSLAAGLSKLT</sequence>
<dbReference type="SUPFAM" id="SSF53756">
    <property type="entry name" value="UDP-Glycosyltransferase/glycogen phosphorylase"/>
    <property type="match status" value="1"/>
</dbReference>
<reference evidence="1 2" key="1">
    <citation type="submission" date="2019-01" db="EMBL/GenBank/DDBJ databases">
        <authorList>
            <person name="Chen W.-M."/>
        </authorList>
    </citation>
    <scope>NUCLEOTIDE SEQUENCE [LARGE SCALE GENOMIC DNA]</scope>
    <source>
        <strain evidence="1 2">CCP-7</strain>
    </source>
</reference>